<sequence>MNSLEITNVGSPIASADAELIVGGGAAVDFVVTNTFRMWSNNQVTGGDDVRFYLRESGTEMFVGNFVFLRENSANLTEMLFRMHEDTYFEVTNDFELYHLDNVASETYVEFRLADDNVGSPTDEAPMLLVNGNFTALMNRTGGSGNINMHIRELSTLEVMGDMTLRIEDAPANPNIWLFLADLTSRTVPGADNLTYTFCELIVHGTLRYEIPFLTPSGDADHPDIRADIRGNASVTVGNLEMYHLNGNGELSSNNLQDNDLIFYENASLTILGDLRFVSDIDNLSINNLLELNNDSRCLIEGDIIMRAGSDDMENKIYCTDNSLLELKGVLDRDTDGPGLASSYLTEGRLEFDTNSTLKISGDDPMVTQTIPWPHCFKIVNLIIDNTSGNEVLLEGSLRIEGTLTMLNGIVSTSEFRNVSLWTCGSYDAQPPHQIRFASSFGGYTDAVSNLGSSASFIRGMVRVDDRNGGASTINLPLGTVFDGVPYSAPVTLEFFNSTNIAAFFEYKRGEAIPNNTNLSGSIDKVSELEYWEVGRSSGGAWASGEDFSGTVTLHWSDACASGIEDVTLMLGAYLDNNNTLFTTLDDVWIDPAVVRFGEQCDINDLDSETGYVSFSVPDIANRTRALIFASTNEADNPLPVEACCFTLSRSVDGVMLTWDTYYEFEADSFIIYRSEDGVSFDRIAGLKANGDSRSQLSYSYVDRALSYSTVYYQLTELDIYGNEHFIDLKSIKVGDIPTEKILLYPNPVQNNQLTVLAPAINEEVQWDIYNANGVSVREAVSSFTVSQGKIHIEFNLLPGVYFLKMYHADGVHLEKFMNYSR</sequence>
<dbReference type="Pfam" id="PF18962">
    <property type="entry name" value="Por_Secre_tail"/>
    <property type="match status" value="1"/>
</dbReference>
<dbReference type="NCBIfam" id="TIGR04183">
    <property type="entry name" value="Por_Secre_tail"/>
    <property type="match status" value="1"/>
</dbReference>
<reference evidence="2" key="1">
    <citation type="submission" date="2023-06" db="EMBL/GenBank/DDBJ databases">
        <title>Cytophagales bacterium Strain LB-30, isolated from soil.</title>
        <authorList>
            <person name="Liu B."/>
        </authorList>
    </citation>
    <scope>NUCLEOTIDE SEQUENCE</scope>
    <source>
        <strain evidence="2">LB-30</strain>
    </source>
</reference>
<feature type="domain" description="Secretion system C-terminal sorting" evidence="1">
    <location>
        <begin position="744"/>
        <end position="817"/>
    </location>
</feature>
<name>A0ABT8F4A9_9BACT</name>
<evidence type="ECO:0000313" key="3">
    <source>
        <dbReference type="Proteomes" id="UP001168552"/>
    </source>
</evidence>
<dbReference type="EMBL" id="JAUHJS010000003">
    <property type="protein sequence ID" value="MDN4165104.1"/>
    <property type="molecule type" value="Genomic_DNA"/>
</dbReference>
<dbReference type="RefSeq" id="WP_320003633.1">
    <property type="nucleotide sequence ID" value="NZ_JAUHJS010000003.1"/>
</dbReference>
<keyword evidence="3" id="KW-1185">Reference proteome</keyword>
<comment type="caution">
    <text evidence="2">The sequence shown here is derived from an EMBL/GenBank/DDBJ whole genome shotgun (WGS) entry which is preliminary data.</text>
</comment>
<evidence type="ECO:0000259" key="1">
    <source>
        <dbReference type="Pfam" id="PF18962"/>
    </source>
</evidence>
<organism evidence="2 3">
    <name type="scientific">Shiella aurantiaca</name>
    <dbReference type="NCBI Taxonomy" id="3058365"/>
    <lineage>
        <taxon>Bacteria</taxon>
        <taxon>Pseudomonadati</taxon>
        <taxon>Bacteroidota</taxon>
        <taxon>Cytophagia</taxon>
        <taxon>Cytophagales</taxon>
        <taxon>Shiellaceae</taxon>
        <taxon>Shiella</taxon>
    </lineage>
</organism>
<accession>A0ABT8F4A9</accession>
<dbReference type="Proteomes" id="UP001168552">
    <property type="component" value="Unassembled WGS sequence"/>
</dbReference>
<proteinExistence type="predicted"/>
<dbReference type="InterPro" id="IPR026444">
    <property type="entry name" value="Secre_tail"/>
</dbReference>
<gene>
    <name evidence="2" type="ORF">QWY31_06305</name>
</gene>
<evidence type="ECO:0000313" key="2">
    <source>
        <dbReference type="EMBL" id="MDN4165104.1"/>
    </source>
</evidence>
<protein>
    <submittedName>
        <fullName evidence="2">T9SS type A sorting domain-containing protein</fullName>
    </submittedName>
</protein>